<dbReference type="InterPro" id="IPR023606">
    <property type="entry name" value="CoA-Trfase_III_dom_1_sf"/>
</dbReference>
<dbReference type="InterPro" id="IPR044855">
    <property type="entry name" value="CoA-Trfase_III_dom3_sf"/>
</dbReference>
<dbReference type="SUPFAM" id="SSF89796">
    <property type="entry name" value="CoA-transferase family III (CaiB/BaiF)"/>
    <property type="match status" value="1"/>
</dbReference>
<dbReference type="EMBL" id="JAUOTP010000005">
    <property type="protein sequence ID" value="MDO6415239.1"/>
    <property type="molecule type" value="Genomic_DNA"/>
</dbReference>
<name>A0ABT8YA90_9SPHN</name>
<reference evidence="1" key="1">
    <citation type="submission" date="2023-07" db="EMBL/GenBank/DDBJ databases">
        <authorList>
            <person name="Kim M."/>
        </authorList>
    </citation>
    <scope>NUCLEOTIDE SEQUENCE</scope>
    <source>
        <strain evidence="1">BIUV-7</strain>
    </source>
</reference>
<dbReference type="RefSeq" id="WP_303543114.1">
    <property type="nucleotide sequence ID" value="NZ_JAUOTP010000005.1"/>
</dbReference>
<proteinExistence type="predicted"/>
<dbReference type="Proteomes" id="UP001169764">
    <property type="component" value="Unassembled WGS sequence"/>
</dbReference>
<dbReference type="Gene3D" id="3.40.50.10540">
    <property type="entry name" value="Crotonobetainyl-coa:carnitine coa-transferase, domain 1"/>
    <property type="match status" value="1"/>
</dbReference>
<protein>
    <submittedName>
        <fullName evidence="1">CaiB/BaiF CoA-transferase family protein</fullName>
    </submittedName>
</protein>
<gene>
    <name evidence="1" type="ORF">Q4F19_12675</name>
</gene>
<dbReference type="PANTHER" id="PTHR48228">
    <property type="entry name" value="SUCCINYL-COA--D-CITRAMALATE COA-TRANSFERASE"/>
    <property type="match status" value="1"/>
</dbReference>
<dbReference type="Gene3D" id="3.30.1540.10">
    <property type="entry name" value="formyl-coa transferase, domain 3"/>
    <property type="match status" value="1"/>
</dbReference>
<dbReference type="Pfam" id="PF02515">
    <property type="entry name" value="CoA_transf_3"/>
    <property type="match status" value="1"/>
</dbReference>
<dbReference type="InterPro" id="IPR050509">
    <property type="entry name" value="CoA-transferase_III"/>
</dbReference>
<evidence type="ECO:0000313" key="1">
    <source>
        <dbReference type="EMBL" id="MDO6415239.1"/>
    </source>
</evidence>
<comment type="caution">
    <text evidence="1">The sequence shown here is derived from an EMBL/GenBank/DDBJ whole genome shotgun (WGS) entry which is preliminary data.</text>
</comment>
<dbReference type="InterPro" id="IPR003673">
    <property type="entry name" value="CoA-Trfase_fam_III"/>
</dbReference>
<evidence type="ECO:0000313" key="2">
    <source>
        <dbReference type="Proteomes" id="UP001169764"/>
    </source>
</evidence>
<organism evidence="1 2">
    <name type="scientific">Sphingomonas natans</name>
    <dbReference type="NCBI Taxonomy" id="3063330"/>
    <lineage>
        <taxon>Bacteria</taxon>
        <taxon>Pseudomonadati</taxon>
        <taxon>Pseudomonadota</taxon>
        <taxon>Alphaproteobacteria</taxon>
        <taxon>Sphingomonadales</taxon>
        <taxon>Sphingomonadaceae</taxon>
        <taxon>Sphingomonas</taxon>
    </lineage>
</organism>
<dbReference type="PANTHER" id="PTHR48228:SF5">
    <property type="entry name" value="ALPHA-METHYLACYL-COA RACEMASE"/>
    <property type="match status" value="1"/>
</dbReference>
<sequence length="395" mass="41858">MTALEGLRVVDFSRFLPGAYASWVAADMGADVVRIEHPRELAKQAAMFGKGADMEAERRRRARPSYVRNKRSLLINPGHAHAHRVLHPLIARADVLIEDYRPGIMAGMGLGYAAMAAINPGLVYCSVSFAGQTGPLADRAGHDPAALALAGTLSRLNGLPTPTLPSLQVADVLTGAHTTIAMLLALQAKSRTGRGQHVDVAMSDASMSLLLVNLGRTDDADALPELGKWHPKGGVWVCADGGYLCTTDMEPRYWARFCEAIGRPDLGPRQQDTPHHPDMQREIAAVIATRPRDEWVALLATADTQAQPVLSMAEAIAHPHHRARGMVVDVTLPGAEPLTQLALPFHLLDTPAVAPVAAGDPGADTDAILAELGLSGDAEALRAAGLFDDAKGATA</sequence>
<keyword evidence="2" id="KW-1185">Reference proteome</keyword>
<accession>A0ABT8YA90</accession>